<dbReference type="Gene3D" id="2.50.20.10">
    <property type="entry name" value="Lipoprotein localisation LolA/LolB/LppX"/>
    <property type="match status" value="1"/>
</dbReference>
<accession>A0A916XBE9</accession>
<evidence type="ECO:0008006" key="5">
    <source>
        <dbReference type="Google" id="ProtNLM"/>
    </source>
</evidence>
<gene>
    <name evidence="3" type="ORF">GCM10011387_10040</name>
</gene>
<evidence type="ECO:0000313" key="4">
    <source>
        <dbReference type="Proteomes" id="UP000651668"/>
    </source>
</evidence>
<proteinExistence type="predicted"/>
<reference evidence="3" key="2">
    <citation type="submission" date="2020-09" db="EMBL/GenBank/DDBJ databases">
        <authorList>
            <person name="Sun Q."/>
            <person name="Zhou Y."/>
        </authorList>
    </citation>
    <scope>NUCLEOTIDE SEQUENCE</scope>
    <source>
        <strain evidence="3">CGMCC 1.15343</strain>
    </source>
</reference>
<dbReference type="SUPFAM" id="SSF89392">
    <property type="entry name" value="Prokaryotic lipoproteins and lipoprotein localization factors"/>
    <property type="match status" value="1"/>
</dbReference>
<dbReference type="InterPro" id="IPR004564">
    <property type="entry name" value="OM_lipoprot_carrier_LolA-like"/>
</dbReference>
<sequence>MKKFIALLFAVTTVFSVAQGQTDPKAKAILAEVSKKYRSYNTIKADFSFGVENKQNNLKQTEKGTLYAKSNSKKYKVTMAERDLISDGKVQWTYLKNEEEVQVGNADNTEDALNPANVFTIFEKGFKYIYNGEKKVGSKVYQMIDLAPLDTKKAYFKIRLSVDKAAKQLASVMIFDKNSSIYTYTITAFTPNAKVPESTFTFNPKSHPGVEIVDLR</sequence>
<keyword evidence="4" id="KW-1185">Reference proteome</keyword>
<comment type="caution">
    <text evidence="3">The sequence shown here is derived from an EMBL/GenBank/DDBJ whole genome shotgun (WGS) entry which is preliminary data.</text>
</comment>
<evidence type="ECO:0000256" key="2">
    <source>
        <dbReference type="SAM" id="SignalP"/>
    </source>
</evidence>
<dbReference type="CDD" id="cd16325">
    <property type="entry name" value="LolA"/>
    <property type="match status" value="1"/>
</dbReference>
<keyword evidence="1 2" id="KW-0732">Signal</keyword>
<dbReference type="EMBL" id="BMIL01000003">
    <property type="protein sequence ID" value="GGC58359.1"/>
    <property type="molecule type" value="Genomic_DNA"/>
</dbReference>
<evidence type="ECO:0000313" key="3">
    <source>
        <dbReference type="EMBL" id="GGC58359.1"/>
    </source>
</evidence>
<dbReference type="PANTHER" id="PTHR35869">
    <property type="entry name" value="OUTER-MEMBRANE LIPOPROTEIN CARRIER PROTEIN"/>
    <property type="match status" value="1"/>
</dbReference>
<name>A0A916XBE9_9SPHI</name>
<feature type="signal peptide" evidence="2">
    <location>
        <begin position="1"/>
        <end position="20"/>
    </location>
</feature>
<dbReference type="RefSeq" id="WP_188625759.1">
    <property type="nucleotide sequence ID" value="NZ_BMIL01000003.1"/>
</dbReference>
<reference evidence="3" key="1">
    <citation type="journal article" date="2014" name="Int. J. Syst. Evol. Microbiol.">
        <title>Complete genome sequence of Corynebacterium casei LMG S-19264T (=DSM 44701T), isolated from a smear-ripened cheese.</title>
        <authorList>
            <consortium name="US DOE Joint Genome Institute (JGI-PGF)"/>
            <person name="Walter F."/>
            <person name="Albersmeier A."/>
            <person name="Kalinowski J."/>
            <person name="Ruckert C."/>
        </authorList>
    </citation>
    <scope>NUCLEOTIDE SEQUENCE</scope>
    <source>
        <strain evidence="3">CGMCC 1.15343</strain>
    </source>
</reference>
<protein>
    <recommendedName>
        <fullName evidence="5">Outer membrane lipoprotein-sorting protein</fullName>
    </recommendedName>
</protein>
<dbReference type="Proteomes" id="UP000651668">
    <property type="component" value="Unassembled WGS sequence"/>
</dbReference>
<dbReference type="Pfam" id="PF03548">
    <property type="entry name" value="LolA"/>
    <property type="match status" value="1"/>
</dbReference>
<organism evidence="3 4">
    <name type="scientific">Pedobacter quisquiliarum</name>
    <dbReference type="NCBI Taxonomy" id="1834438"/>
    <lineage>
        <taxon>Bacteria</taxon>
        <taxon>Pseudomonadati</taxon>
        <taxon>Bacteroidota</taxon>
        <taxon>Sphingobacteriia</taxon>
        <taxon>Sphingobacteriales</taxon>
        <taxon>Sphingobacteriaceae</taxon>
        <taxon>Pedobacter</taxon>
    </lineage>
</organism>
<dbReference type="PANTHER" id="PTHR35869:SF1">
    <property type="entry name" value="OUTER-MEMBRANE LIPOPROTEIN CARRIER PROTEIN"/>
    <property type="match status" value="1"/>
</dbReference>
<feature type="chain" id="PRO_5037401679" description="Outer membrane lipoprotein-sorting protein" evidence="2">
    <location>
        <begin position="21"/>
        <end position="216"/>
    </location>
</feature>
<evidence type="ECO:0000256" key="1">
    <source>
        <dbReference type="ARBA" id="ARBA00022729"/>
    </source>
</evidence>
<dbReference type="AlphaFoldDB" id="A0A916XBE9"/>
<dbReference type="InterPro" id="IPR029046">
    <property type="entry name" value="LolA/LolB/LppX"/>
</dbReference>